<name>A0A6J4HUR0_9SPHI</name>
<organism evidence="1">
    <name type="scientific">uncultured Cytophagales bacterium</name>
    <dbReference type="NCBI Taxonomy" id="158755"/>
    <lineage>
        <taxon>Bacteria</taxon>
        <taxon>Pseudomonadati</taxon>
        <taxon>Bacteroidota</taxon>
        <taxon>Sphingobacteriia</taxon>
        <taxon>Sphingobacteriales</taxon>
        <taxon>environmental samples</taxon>
    </lineage>
</organism>
<accession>A0A6J4HUR0</accession>
<dbReference type="EMBL" id="CADCTQ010000103">
    <property type="protein sequence ID" value="CAA9234029.1"/>
    <property type="molecule type" value="Genomic_DNA"/>
</dbReference>
<dbReference type="AlphaFoldDB" id="A0A6J4HUR0"/>
<sequence>MVSFYSSSTGFSRRWWEVQFITVSGLPWDKMRKGAKTLVNLKILRVFQPNLWKTLPGEDLTRVERIFCNKLPVKFQVRTYTRE</sequence>
<gene>
    <name evidence="1" type="ORF">AVDCRST_MAG56-1087</name>
</gene>
<proteinExistence type="predicted"/>
<evidence type="ECO:0000313" key="1">
    <source>
        <dbReference type="EMBL" id="CAA9234029.1"/>
    </source>
</evidence>
<reference evidence="1" key="1">
    <citation type="submission" date="2020-02" db="EMBL/GenBank/DDBJ databases">
        <authorList>
            <person name="Meier V. D."/>
        </authorList>
    </citation>
    <scope>NUCLEOTIDE SEQUENCE</scope>
    <source>
        <strain evidence="1">AVDCRST_MAG56</strain>
    </source>
</reference>
<protein>
    <submittedName>
        <fullName evidence="1">Uncharacterized protein</fullName>
    </submittedName>
</protein>